<dbReference type="GO" id="GO:0005829">
    <property type="term" value="C:cytosol"/>
    <property type="evidence" value="ECO:0007669"/>
    <property type="project" value="TreeGrafter"/>
</dbReference>
<accession>A0A7J4K1F3</accession>
<dbReference type="Gene3D" id="3.90.79.10">
    <property type="entry name" value="Nucleoside Triphosphate Pyrophosphohydrolase"/>
    <property type="match status" value="1"/>
</dbReference>
<dbReference type="PANTHER" id="PTHR16099:SF5">
    <property type="entry name" value="NUCLEOTIDE TRIPHOSPHATE DIPHOSPHATASE NUDT15"/>
    <property type="match status" value="1"/>
</dbReference>
<evidence type="ECO:0000313" key="5">
    <source>
        <dbReference type="Proteomes" id="UP000590964"/>
    </source>
</evidence>
<dbReference type="InterPro" id="IPR000086">
    <property type="entry name" value="NUDIX_hydrolase_dom"/>
</dbReference>
<reference evidence="5" key="1">
    <citation type="journal article" date="2020" name="bioRxiv">
        <title>A rank-normalized archaeal taxonomy based on genome phylogeny resolves widespread incomplete and uneven classifications.</title>
        <authorList>
            <person name="Rinke C."/>
            <person name="Chuvochina M."/>
            <person name="Mussig A.J."/>
            <person name="Chaumeil P.-A."/>
            <person name="Waite D.W."/>
            <person name="Whitman W.B."/>
            <person name="Parks D.H."/>
            <person name="Hugenholtz P."/>
        </authorList>
    </citation>
    <scope>NUCLEOTIDE SEQUENCE [LARGE SCALE GENOMIC DNA]</scope>
</reference>
<dbReference type="PROSITE" id="PS00893">
    <property type="entry name" value="NUDIX_BOX"/>
    <property type="match status" value="1"/>
</dbReference>
<protein>
    <submittedName>
        <fullName evidence="4">NUDIX domain-containing protein</fullName>
    </submittedName>
</protein>
<evidence type="ECO:0000313" key="4">
    <source>
        <dbReference type="EMBL" id="HIH21336.1"/>
    </source>
</evidence>
<keyword evidence="1" id="KW-0378">Hydrolase</keyword>
<dbReference type="Pfam" id="PF00293">
    <property type="entry name" value="NUDIX"/>
    <property type="match status" value="1"/>
</dbReference>
<dbReference type="InterPro" id="IPR020084">
    <property type="entry name" value="NUDIX_hydrolase_CS"/>
</dbReference>
<dbReference type="PROSITE" id="PS51462">
    <property type="entry name" value="NUDIX"/>
    <property type="match status" value="1"/>
</dbReference>
<dbReference type="InterPro" id="IPR020476">
    <property type="entry name" value="Nudix_hydrolase"/>
</dbReference>
<sequence>MLLKEGKVLLGKRHEDPEKADSEMQGQGSWTMPGGKLHFGESFEQGAARETLEETGIRLKKARVFCVNNDIVETAHFVTIGLLCEDFEGEAQVKEPEEITEWKWFSLQELPKPLYFPSAELLDNYLKKEFYVKK</sequence>
<evidence type="ECO:0000256" key="1">
    <source>
        <dbReference type="ARBA" id="ARBA00022801"/>
    </source>
</evidence>
<dbReference type="Proteomes" id="UP000590964">
    <property type="component" value="Unassembled WGS sequence"/>
</dbReference>
<dbReference type="AlphaFoldDB" id="A0A7J4K1F3"/>
<dbReference type="InterPro" id="IPR015797">
    <property type="entry name" value="NUDIX_hydrolase-like_dom_sf"/>
</dbReference>
<feature type="domain" description="Nudix hydrolase" evidence="3">
    <location>
        <begin position="1"/>
        <end position="130"/>
    </location>
</feature>
<evidence type="ECO:0000259" key="3">
    <source>
        <dbReference type="PROSITE" id="PS51462"/>
    </source>
</evidence>
<proteinExistence type="predicted"/>
<dbReference type="GO" id="GO:0006203">
    <property type="term" value="P:dGTP catabolic process"/>
    <property type="evidence" value="ECO:0007669"/>
    <property type="project" value="TreeGrafter"/>
</dbReference>
<evidence type="ECO:0000256" key="2">
    <source>
        <dbReference type="SAM" id="MobiDB-lite"/>
    </source>
</evidence>
<dbReference type="CDD" id="cd04678">
    <property type="entry name" value="NUDIX_MTH2_Nudt15"/>
    <property type="match status" value="1"/>
</dbReference>
<feature type="compositionally biased region" description="Basic and acidic residues" evidence="2">
    <location>
        <begin position="1"/>
        <end position="22"/>
    </location>
</feature>
<organism evidence="4 5">
    <name type="scientific">Candidatus Iainarchaeum sp</name>
    <dbReference type="NCBI Taxonomy" id="3101447"/>
    <lineage>
        <taxon>Archaea</taxon>
        <taxon>Candidatus Iainarchaeota</taxon>
        <taxon>Candidatus Iainarchaeia</taxon>
        <taxon>Candidatus Iainarchaeales</taxon>
        <taxon>Candidatus Iainarchaeaceae</taxon>
        <taxon>Candidatus Iainarchaeum</taxon>
    </lineage>
</organism>
<dbReference type="EMBL" id="DUFW01000024">
    <property type="protein sequence ID" value="HIH21336.1"/>
    <property type="molecule type" value="Genomic_DNA"/>
</dbReference>
<feature type="region of interest" description="Disordered" evidence="2">
    <location>
        <begin position="1"/>
        <end position="31"/>
    </location>
</feature>
<dbReference type="PANTHER" id="PTHR16099">
    <property type="entry name" value="8-OXO-DGTP DIPHOSPHATES NUDT15"/>
    <property type="match status" value="1"/>
</dbReference>
<dbReference type="PRINTS" id="PR00502">
    <property type="entry name" value="NUDIXFAMILY"/>
</dbReference>
<name>A0A7J4K1F3_9ARCH</name>
<gene>
    <name evidence="4" type="ORF">HA222_01580</name>
</gene>
<comment type="caution">
    <text evidence="4">The sequence shown here is derived from an EMBL/GenBank/DDBJ whole genome shotgun (WGS) entry which is preliminary data.</text>
</comment>
<dbReference type="GO" id="GO:0035539">
    <property type="term" value="F:8-oxo-7,8-dihydrodeoxyguanosine triphosphate pyrophosphatase activity"/>
    <property type="evidence" value="ECO:0007669"/>
    <property type="project" value="TreeGrafter"/>
</dbReference>
<dbReference type="SUPFAM" id="SSF55811">
    <property type="entry name" value="Nudix"/>
    <property type="match status" value="1"/>
</dbReference>